<dbReference type="PANTHER" id="PTHR19890">
    <property type="entry name" value="FIBROBLAST GROWTH FACTOR RECEPTOR"/>
    <property type="match status" value="1"/>
</dbReference>
<dbReference type="SMART" id="SM00408">
    <property type="entry name" value="IGc2"/>
    <property type="match status" value="1"/>
</dbReference>
<dbReference type="OrthoDB" id="6244905at2759"/>
<reference evidence="2 3" key="1">
    <citation type="submission" date="2018-07" db="EMBL/GenBank/DDBJ databases">
        <title>A high quality draft genome assembly of the barn swallow (H. rustica rustica).</title>
        <authorList>
            <person name="Formenti G."/>
            <person name="Chiara M."/>
            <person name="Poveda L."/>
            <person name="Francoijs K.-J."/>
            <person name="Bonisoli-Alquati A."/>
            <person name="Canova L."/>
            <person name="Gianfranceschi L."/>
            <person name="Horner D.S."/>
            <person name="Saino N."/>
        </authorList>
    </citation>
    <scope>NUCLEOTIDE SEQUENCE [LARGE SCALE GENOMIC DNA]</scope>
    <source>
        <strain evidence="2">Chelidonia</strain>
        <tissue evidence="2">Blood</tissue>
    </source>
</reference>
<name>A0A3M0L5A2_HIRRU</name>
<dbReference type="Pfam" id="PF07679">
    <property type="entry name" value="I-set"/>
    <property type="match status" value="1"/>
</dbReference>
<dbReference type="InterPro" id="IPR007110">
    <property type="entry name" value="Ig-like_dom"/>
</dbReference>
<dbReference type="GO" id="GO:0017134">
    <property type="term" value="F:fibroblast growth factor binding"/>
    <property type="evidence" value="ECO:0007669"/>
    <property type="project" value="TreeGrafter"/>
</dbReference>
<organism evidence="2 3">
    <name type="scientific">Hirundo rustica rustica</name>
    <dbReference type="NCBI Taxonomy" id="333673"/>
    <lineage>
        <taxon>Eukaryota</taxon>
        <taxon>Metazoa</taxon>
        <taxon>Chordata</taxon>
        <taxon>Craniata</taxon>
        <taxon>Vertebrata</taxon>
        <taxon>Euteleostomi</taxon>
        <taxon>Archelosauria</taxon>
        <taxon>Archosauria</taxon>
        <taxon>Dinosauria</taxon>
        <taxon>Saurischia</taxon>
        <taxon>Theropoda</taxon>
        <taxon>Coelurosauria</taxon>
        <taxon>Aves</taxon>
        <taxon>Neognathae</taxon>
        <taxon>Neoaves</taxon>
        <taxon>Telluraves</taxon>
        <taxon>Australaves</taxon>
        <taxon>Passeriformes</taxon>
        <taxon>Sylvioidea</taxon>
        <taxon>Hirundinidae</taxon>
        <taxon>Hirundo</taxon>
    </lineage>
</organism>
<dbReference type="STRING" id="333673.A0A3M0L5A2"/>
<dbReference type="PROSITE" id="PS51257">
    <property type="entry name" value="PROKAR_LIPOPROTEIN"/>
    <property type="match status" value="1"/>
</dbReference>
<comment type="caution">
    <text evidence="2">The sequence shown here is derived from an EMBL/GenBank/DDBJ whole genome shotgun (WGS) entry which is preliminary data.</text>
</comment>
<sequence length="297" mass="33302">MARLQLQVSLYPSVIAYISSLGCPPRISDKVIHRQSVRLGRTIKLLCPVEGDPPPLTMWMKDGRTIHSGWTRFRILQQGLKIKEVESEDAGTYICKATNGFGSTNVNYTLIVIDRTAAFLAGEPLSLKVQMRRITVILQMVTEIERPVSPDNCEPTAAPPGSPGVCFGRRNSKSGESCGNSIKRVMSAKASYELCWFECGFVNPFPSRRFGRRFLFWEVKILMVNSWKLVCVFGLKCKCGMTPGATPALCRMCNDNYFTFGDGIAFGPCLFMAPWTWKADKLVKAVCIHEWYEPSMM</sequence>
<dbReference type="AlphaFoldDB" id="A0A3M0L5A2"/>
<dbReference type="InterPro" id="IPR052615">
    <property type="entry name" value="FGFRL"/>
</dbReference>
<accession>A0A3M0L5A2</accession>
<dbReference type="EMBL" id="QRBI01000105">
    <property type="protein sequence ID" value="RMC14447.1"/>
    <property type="molecule type" value="Genomic_DNA"/>
</dbReference>
<dbReference type="SUPFAM" id="SSF48726">
    <property type="entry name" value="Immunoglobulin"/>
    <property type="match status" value="1"/>
</dbReference>
<dbReference type="PANTHER" id="PTHR19890:SF10">
    <property type="entry name" value="FIBROBLAST GROWTH FACTOR RECEPTOR-LIKE 1"/>
    <property type="match status" value="1"/>
</dbReference>
<evidence type="ECO:0000313" key="3">
    <source>
        <dbReference type="Proteomes" id="UP000269221"/>
    </source>
</evidence>
<keyword evidence="3" id="KW-1185">Reference proteome</keyword>
<dbReference type="PROSITE" id="PS50835">
    <property type="entry name" value="IG_LIKE"/>
    <property type="match status" value="1"/>
</dbReference>
<dbReference type="InterPro" id="IPR013783">
    <property type="entry name" value="Ig-like_fold"/>
</dbReference>
<evidence type="ECO:0000259" key="1">
    <source>
        <dbReference type="PROSITE" id="PS50835"/>
    </source>
</evidence>
<gene>
    <name evidence="2" type="ORF">DUI87_09543</name>
</gene>
<dbReference type="SMART" id="SM00409">
    <property type="entry name" value="IG"/>
    <property type="match status" value="1"/>
</dbReference>
<dbReference type="Gene3D" id="2.60.40.10">
    <property type="entry name" value="Immunoglobulins"/>
    <property type="match status" value="1"/>
</dbReference>
<dbReference type="GO" id="GO:0005007">
    <property type="term" value="F:fibroblast growth factor receptor activity"/>
    <property type="evidence" value="ECO:0007669"/>
    <property type="project" value="TreeGrafter"/>
</dbReference>
<dbReference type="FunFam" id="2.60.40.10:FF:000593">
    <property type="entry name" value="Fibroblast growth factor receptor-like 1"/>
    <property type="match status" value="1"/>
</dbReference>
<dbReference type="GO" id="GO:0005886">
    <property type="term" value="C:plasma membrane"/>
    <property type="evidence" value="ECO:0007669"/>
    <property type="project" value="TreeGrafter"/>
</dbReference>
<feature type="domain" description="Ig-like" evidence="1">
    <location>
        <begin position="25"/>
        <end position="111"/>
    </location>
</feature>
<dbReference type="InterPro" id="IPR013098">
    <property type="entry name" value="Ig_I-set"/>
</dbReference>
<dbReference type="InterPro" id="IPR003598">
    <property type="entry name" value="Ig_sub2"/>
</dbReference>
<evidence type="ECO:0000313" key="2">
    <source>
        <dbReference type="EMBL" id="RMC14447.1"/>
    </source>
</evidence>
<protein>
    <recommendedName>
        <fullName evidence="1">Ig-like domain-containing protein</fullName>
    </recommendedName>
</protein>
<dbReference type="InterPro" id="IPR036179">
    <property type="entry name" value="Ig-like_dom_sf"/>
</dbReference>
<dbReference type="Proteomes" id="UP000269221">
    <property type="component" value="Unassembled WGS sequence"/>
</dbReference>
<proteinExistence type="predicted"/>
<dbReference type="InterPro" id="IPR003599">
    <property type="entry name" value="Ig_sub"/>
</dbReference>